<sequence>MANRYQRQIEILVGNPLKSHHDPSRLQTKVGCIVNFLKNKKEFLVHLYDERHTTIMANDRLKVLQISSRKRREIIDSLSATIMLQEYLDFHCHNDTKPK</sequence>
<dbReference type="InterPro" id="IPR005227">
    <property type="entry name" value="YqgF"/>
</dbReference>
<dbReference type="InterPro" id="IPR012337">
    <property type="entry name" value="RNaseH-like_sf"/>
</dbReference>
<accession>A0A0D8XC10</accession>
<dbReference type="GO" id="GO:0006364">
    <property type="term" value="P:rRNA processing"/>
    <property type="evidence" value="ECO:0007669"/>
    <property type="project" value="InterPro"/>
</dbReference>
<dbReference type="EMBL" id="KN716705">
    <property type="protein sequence ID" value="KJH42138.1"/>
    <property type="molecule type" value="Genomic_DNA"/>
</dbReference>
<dbReference type="SUPFAM" id="SSF53098">
    <property type="entry name" value="Ribonuclease H-like"/>
    <property type="match status" value="1"/>
</dbReference>
<gene>
    <name evidence="1" type="ORF">DICVIV_11895</name>
</gene>
<evidence type="ECO:0000313" key="2">
    <source>
        <dbReference type="Proteomes" id="UP000053766"/>
    </source>
</evidence>
<dbReference type="Proteomes" id="UP000053766">
    <property type="component" value="Unassembled WGS sequence"/>
</dbReference>
<evidence type="ECO:0000313" key="1">
    <source>
        <dbReference type="EMBL" id="KJH42138.1"/>
    </source>
</evidence>
<organism evidence="1 2">
    <name type="scientific">Dictyocaulus viviparus</name>
    <name type="common">Bovine lungworm</name>
    <dbReference type="NCBI Taxonomy" id="29172"/>
    <lineage>
        <taxon>Eukaryota</taxon>
        <taxon>Metazoa</taxon>
        <taxon>Ecdysozoa</taxon>
        <taxon>Nematoda</taxon>
        <taxon>Chromadorea</taxon>
        <taxon>Rhabditida</taxon>
        <taxon>Rhabditina</taxon>
        <taxon>Rhabditomorpha</taxon>
        <taxon>Strongyloidea</taxon>
        <taxon>Metastrongylidae</taxon>
        <taxon>Dictyocaulus</taxon>
    </lineage>
</organism>
<dbReference type="Gene3D" id="3.30.420.140">
    <property type="entry name" value="YqgF/RNase H-like domain"/>
    <property type="match status" value="1"/>
</dbReference>
<dbReference type="InterPro" id="IPR037027">
    <property type="entry name" value="YqgF/RNaseH-like_dom_sf"/>
</dbReference>
<reference evidence="2" key="2">
    <citation type="journal article" date="2016" name="Sci. Rep.">
        <title>Dictyocaulus viviparus genome, variome and transcriptome elucidate lungworm biology and support future intervention.</title>
        <authorList>
            <person name="McNulty S.N."/>
            <person name="Strube C."/>
            <person name="Rosa B.A."/>
            <person name="Martin J.C."/>
            <person name="Tyagi R."/>
            <person name="Choi Y.J."/>
            <person name="Wang Q."/>
            <person name="Hallsworth Pepin K."/>
            <person name="Zhang X."/>
            <person name="Ozersky P."/>
            <person name="Wilson R.K."/>
            <person name="Sternberg P.W."/>
            <person name="Gasser R.B."/>
            <person name="Mitreva M."/>
        </authorList>
    </citation>
    <scope>NUCLEOTIDE SEQUENCE [LARGE SCALE GENOMIC DNA]</scope>
    <source>
        <strain evidence="2">HannoverDv2000</strain>
    </source>
</reference>
<proteinExistence type="predicted"/>
<dbReference type="AlphaFoldDB" id="A0A0D8XC10"/>
<reference evidence="1 2" key="1">
    <citation type="submission" date="2013-11" db="EMBL/GenBank/DDBJ databases">
        <title>Draft genome of the bovine lungworm Dictyocaulus viviparus.</title>
        <authorList>
            <person name="Mitreva M."/>
        </authorList>
    </citation>
    <scope>NUCLEOTIDE SEQUENCE [LARGE SCALE GENOMIC DNA]</scope>
    <source>
        <strain evidence="1 2">HannoverDv2000</strain>
    </source>
</reference>
<dbReference type="Pfam" id="PF03652">
    <property type="entry name" value="RuvX"/>
    <property type="match status" value="1"/>
</dbReference>
<name>A0A0D8XC10_DICVI</name>
<dbReference type="OrthoDB" id="10261669at2759"/>
<keyword evidence="2" id="KW-1185">Reference proteome</keyword>
<protein>
    <submittedName>
        <fullName evidence="1">Uncharacterized protein</fullName>
    </submittedName>
</protein>